<dbReference type="Proteomes" id="UP000799757">
    <property type="component" value="Unassembled WGS sequence"/>
</dbReference>
<evidence type="ECO:0000313" key="2">
    <source>
        <dbReference type="Proteomes" id="UP000799757"/>
    </source>
</evidence>
<dbReference type="EMBL" id="MU001914">
    <property type="protein sequence ID" value="KAF2793787.1"/>
    <property type="molecule type" value="Genomic_DNA"/>
</dbReference>
<name>A0A6A6XDL1_9PLEO</name>
<keyword evidence="2" id="KW-1185">Reference proteome</keyword>
<organism evidence="1 2">
    <name type="scientific">Melanomma pulvis-pyrius CBS 109.77</name>
    <dbReference type="NCBI Taxonomy" id="1314802"/>
    <lineage>
        <taxon>Eukaryota</taxon>
        <taxon>Fungi</taxon>
        <taxon>Dikarya</taxon>
        <taxon>Ascomycota</taxon>
        <taxon>Pezizomycotina</taxon>
        <taxon>Dothideomycetes</taxon>
        <taxon>Pleosporomycetidae</taxon>
        <taxon>Pleosporales</taxon>
        <taxon>Melanommataceae</taxon>
        <taxon>Melanomma</taxon>
    </lineage>
</organism>
<protein>
    <submittedName>
        <fullName evidence="1">Uncharacterized protein</fullName>
    </submittedName>
</protein>
<accession>A0A6A6XDL1</accession>
<reference evidence="1" key="1">
    <citation type="journal article" date="2020" name="Stud. Mycol.">
        <title>101 Dothideomycetes genomes: a test case for predicting lifestyles and emergence of pathogens.</title>
        <authorList>
            <person name="Haridas S."/>
            <person name="Albert R."/>
            <person name="Binder M."/>
            <person name="Bloem J."/>
            <person name="Labutti K."/>
            <person name="Salamov A."/>
            <person name="Andreopoulos B."/>
            <person name="Baker S."/>
            <person name="Barry K."/>
            <person name="Bills G."/>
            <person name="Bluhm B."/>
            <person name="Cannon C."/>
            <person name="Castanera R."/>
            <person name="Culley D."/>
            <person name="Daum C."/>
            <person name="Ezra D."/>
            <person name="Gonzalez J."/>
            <person name="Henrissat B."/>
            <person name="Kuo A."/>
            <person name="Liang C."/>
            <person name="Lipzen A."/>
            <person name="Lutzoni F."/>
            <person name="Magnuson J."/>
            <person name="Mondo S."/>
            <person name="Nolan M."/>
            <person name="Ohm R."/>
            <person name="Pangilinan J."/>
            <person name="Park H.-J."/>
            <person name="Ramirez L."/>
            <person name="Alfaro M."/>
            <person name="Sun H."/>
            <person name="Tritt A."/>
            <person name="Yoshinaga Y."/>
            <person name="Zwiers L.-H."/>
            <person name="Turgeon B."/>
            <person name="Goodwin S."/>
            <person name="Spatafora J."/>
            <person name="Crous P."/>
            <person name="Grigoriev I."/>
        </authorList>
    </citation>
    <scope>NUCLEOTIDE SEQUENCE</scope>
    <source>
        <strain evidence="1">CBS 109.77</strain>
    </source>
</reference>
<evidence type="ECO:0000313" key="1">
    <source>
        <dbReference type="EMBL" id="KAF2793787.1"/>
    </source>
</evidence>
<dbReference type="AlphaFoldDB" id="A0A6A6XDL1"/>
<gene>
    <name evidence="1" type="ORF">K505DRAFT_337489</name>
</gene>
<sequence length="182" mass="20363">MTPTQSRLPWKPVTTPSTLSQSLKAAASKVAASKAGKAVSEYGISLAEEVGIIETEILDYTPLTEENLRRLNSENETLGFTVDDLLDFNLKDKPINKDTDPNSLSFTANDVVKFSDLEEDWVSNYSIMVAPGSKQFSEWMYETETENEDDAVHDTRKRTIRQGLAQAKEIFDITRDYFAAIA</sequence>
<proteinExistence type="predicted"/>